<dbReference type="InterPro" id="IPR003797">
    <property type="entry name" value="DegV"/>
</dbReference>
<dbReference type="PANTHER" id="PTHR33434:SF2">
    <property type="entry name" value="FATTY ACID-BINDING PROTEIN TM_1468"/>
    <property type="match status" value="1"/>
</dbReference>
<dbReference type="Pfam" id="PF02645">
    <property type="entry name" value="DegV"/>
    <property type="match status" value="1"/>
</dbReference>
<organism evidence="2 3">
    <name type="scientific">Sphaerisporangium krabiense</name>
    <dbReference type="NCBI Taxonomy" id="763782"/>
    <lineage>
        <taxon>Bacteria</taxon>
        <taxon>Bacillati</taxon>
        <taxon>Actinomycetota</taxon>
        <taxon>Actinomycetes</taxon>
        <taxon>Streptosporangiales</taxon>
        <taxon>Streptosporangiaceae</taxon>
        <taxon>Sphaerisporangium</taxon>
    </lineage>
</organism>
<keyword evidence="1" id="KW-0446">Lipid-binding</keyword>
<accession>A0A7W9DRN7</accession>
<name>A0A7W9DRN7_9ACTN</name>
<dbReference type="SUPFAM" id="SSF82549">
    <property type="entry name" value="DAK1/DegV-like"/>
    <property type="match status" value="1"/>
</dbReference>
<keyword evidence="3" id="KW-1185">Reference proteome</keyword>
<dbReference type="Gene3D" id="3.30.1180.10">
    <property type="match status" value="1"/>
</dbReference>
<dbReference type="GO" id="GO:0008289">
    <property type="term" value="F:lipid binding"/>
    <property type="evidence" value="ECO:0007669"/>
    <property type="project" value="UniProtKB-KW"/>
</dbReference>
<dbReference type="Gene3D" id="3.40.50.10170">
    <property type="match status" value="1"/>
</dbReference>
<reference evidence="2 3" key="1">
    <citation type="submission" date="2020-08" db="EMBL/GenBank/DDBJ databases">
        <title>Sequencing the genomes of 1000 actinobacteria strains.</title>
        <authorList>
            <person name="Klenk H.-P."/>
        </authorList>
    </citation>
    <scope>NUCLEOTIDE SEQUENCE [LARGE SCALE GENOMIC DNA]</scope>
    <source>
        <strain evidence="2 3">DSM 45790</strain>
    </source>
</reference>
<evidence type="ECO:0000313" key="2">
    <source>
        <dbReference type="EMBL" id="MBB5628731.1"/>
    </source>
</evidence>
<evidence type="ECO:0000313" key="3">
    <source>
        <dbReference type="Proteomes" id="UP000588112"/>
    </source>
</evidence>
<dbReference type="Proteomes" id="UP000588112">
    <property type="component" value="Unassembled WGS sequence"/>
</dbReference>
<sequence length="294" mass="30159">MSRAVVVVTDSTAYLESREIARLGVVVIPLHVVIGERTLDDDAPITPEVLAAVLHARSGASTSRPAPERFAEAYERAAALGATGVVSVHISGRMSGTVDSARIAARDAPIPVEVVDSGSLAMGLGFPVLAAAVAARAGAPRAEVAAAARARAEATKSFFSLDTLEHLRRGGRIGAAAGLVGSALSIKPLLHITDGTIAPLEKVRTTTRAISRLEELAVRAAGDGPVEVAVHHLAAPERAATLADHLARRIPGLIEIRTVEVGPVVGVHVGPKMLGVAVTPGLPGLPSPDRSSAR</sequence>
<dbReference type="AlphaFoldDB" id="A0A7W9DRN7"/>
<evidence type="ECO:0000256" key="1">
    <source>
        <dbReference type="ARBA" id="ARBA00023121"/>
    </source>
</evidence>
<dbReference type="PROSITE" id="PS51482">
    <property type="entry name" value="DEGV"/>
    <property type="match status" value="1"/>
</dbReference>
<dbReference type="EMBL" id="JACHBR010000001">
    <property type="protein sequence ID" value="MBB5628731.1"/>
    <property type="molecule type" value="Genomic_DNA"/>
</dbReference>
<comment type="caution">
    <text evidence="2">The sequence shown here is derived from an EMBL/GenBank/DDBJ whole genome shotgun (WGS) entry which is preliminary data.</text>
</comment>
<dbReference type="NCBIfam" id="TIGR00762">
    <property type="entry name" value="DegV"/>
    <property type="match status" value="1"/>
</dbReference>
<proteinExistence type="predicted"/>
<dbReference type="InterPro" id="IPR043168">
    <property type="entry name" value="DegV_C"/>
</dbReference>
<dbReference type="PANTHER" id="PTHR33434">
    <property type="entry name" value="DEGV DOMAIN-CONTAINING PROTEIN DR_1986-RELATED"/>
    <property type="match status" value="1"/>
</dbReference>
<gene>
    <name evidence="2" type="ORF">BJ981_004430</name>
</gene>
<dbReference type="InterPro" id="IPR050270">
    <property type="entry name" value="DegV_domain_contain"/>
</dbReference>
<protein>
    <submittedName>
        <fullName evidence="2">DegV family protein with EDD domain</fullName>
    </submittedName>
</protein>
<dbReference type="RefSeq" id="WP_184613359.1">
    <property type="nucleotide sequence ID" value="NZ_BOOS01000002.1"/>
</dbReference>